<dbReference type="eggNOG" id="KOG1186">
    <property type="taxonomic scope" value="Eukaryota"/>
</dbReference>
<dbReference type="InterPro" id="IPR016182">
    <property type="entry name" value="Cu_amine_oxidase_N-reg"/>
</dbReference>
<feature type="chain" id="PRO_5004013931" evidence="1">
    <location>
        <begin position="22"/>
        <end position="124"/>
    </location>
</feature>
<dbReference type="GO" id="GO:0048038">
    <property type="term" value="F:quinone binding"/>
    <property type="evidence" value="ECO:0007669"/>
    <property type="project" value="InterPro"/>
</dbReference>
<keyword evidence="1" id="KW-0732">Signal</keyword>
<proteinExistence type="predicted"/>
<feature type="signal peptide" evidence="1">
    <location>
        <begin position="1"/>
        <end position="21"/>
    </location>
</feature>
<dbReference type="InterPro" id="IPR015800">
    <property type="entry name" value="Cu_amine_oxidase_N2"/>
</dbReference>
<evidence type="ECO:0000259" key="2">
    <source>
        <dbReference type="Pfam" id="PF02727"/>
    </source>
</evidence>
<feature type="domain" description="Copper amine oxidase N2-terminal" evidence="2">
    <location>
        <begin position="57"/>
        <end position="120"/>
    </location>
</feature>
<dbReference type="EnsemblPlants" id="PGSC0003DMT400091562">
    <property type="protein sequence ID" value="PGSC0003DMT400091562"/>
    <property type="gene ID" value="PGSC0003DMG400041133"/>
</dbReference>
<dbReference type="InParanoid" id="M1DMW8"/>
<reference evidence="4" key="1">
    <citation type="journal article" date="2011" name="Nature">
        <title>Genome sequence and analysis of the tuber crop potato.</title>
        <authorList>
            <consortium name="The Potato Genome Sequencing Consortium"/>
        </authorList>
    </citation>
    <scope>NUCLEOTIDE SEQUENCE [LARGE SCALE GENOMIC DNA]</scope>
    <source>
        <strain evidence="4">cv. DM1-3 516 R44</strain>
    </source>
</reference>
<dbReference type="GO" id="GO:0008131">
    <property type="term" value="F:primary methylamine oxidase activity"/>
    <property type="evidence" value="ECO:0007669"/>
    <property type="project" value="InterPro"/>
</dbReference>
<dbReference type="Gene3D" id="3.10.450.40">
    <property type="match status" value="1"/>
</dbReference>
<dbReference type="GO" id="GO:0009308">
    <property type="term" value="P:amine metabolic process"/>
    <property type="evidence" value="ECO:0007669"/>
    <property type="project" value="InterPro"/>
</dbReference>
<dbReference type="GO" id="GO:0005507">
    <property type="term" value="F:copper ion binding"/>
    <property type="evidence" value="ECO:0007669"/>
    <property type="project" value="InterPro"/>
</dbReference>
<evidence type="ECO:0000313" key="3">
    <source>
        <dbReference type="EnsemblPlants" id="PGSC0003DMT400091562"/>
    </source>
</evidence>
<organism evidence="3 4">
    <name type="scientific">Solanum tuberosum</name>
    <name type="common">Potato</name>
    <dbReference type="NCBI Taxonomy" id="4113"/>
    <lineage>
        <taxon>Eukaryota</taxon>
        <taxon>Viridiplantae</taxon>
        <taxon>Streptophyta</taxon>
        <taxon>Embryophyta</taxon>
        <taxon>Tracheophyta</taxon>
        <taxon>Spermatophyta</taxon>
        <taxon>Magnoliopsida</taxon>
        <taxon>eudicotyledons</taxon>
        <taxon>Gunneridae</taxon>
        <taxon>Pentapetalae</taxon>
        <taxon>asterids</taxon>
        <taxon>lamiids</taxon>
        <taxon>Solanales</taxon>
        <taxon>Solanaceae</taxon>
        <taxon>Solanoideae</taxon>
        <taxon>Solaneae</taxon>
        <taxon>Solanum</taxon>
    </lineage>
</organism>
<reference evidence="3" key="2">
    <citation type="submission" date="2015-06" db="UniProtKB">
        <authorList>
            <consortium name="EnsemblPlants"/>
        </authorList>
    </citation>
    <scope>IDENTIFICATION</scope>
    <source>
        <strain evidence="3">DM1-3 516 R44</strain>
    </source>
</reference>
<dbReference type="STRING" id="4113.M1DMW8"/>
<name>M1DMW8_SOLTU</name>
<keyword evidence="4" id="KW-1185">Reference proteome</keyword>
<protein>
    <submittedName>
        <fullName evidence="3">Copper amine oxidase (Fragment1)</fullName>
    </submittedName>
</protein>
<dbReference type="HOGENOM" id="CLU_2008017_0_0_1"/>
<sequence>MSIILLLIFTFLNLPSPLSHTDELLNCSIYSPWCSSKKHFFRQPENAKNHYADFPNHPLDPLTIGEIQKVKKIVTSIDEFRIKGCVLHSVVLEEPEKEVVLDWRKGHRLPPRKASVIARDYRGY</sequence>
<dbReference type="SUPFAM" id="SSF54416">
    <property type="entry name" value="Amine oxidase N-terminal region"/>
    <property type="match status" value="1"/>
</dbReference>
<dbReference type="AlphaFoldDB" id="M1DMW8"/>
<accession>M1DMW8</accession>
<dbReference type="OMA" id="NAKNHYA"/>
<dbReference type="Gramene" id="PGSC0003DMT400091562">
    <property type="protein sequence ID" value="PGSC0003DMT400091562"/>
    <property type="gene ID" value="PGSC0003DMG400041133"/>
</dbReference>
<dbReference type="PaxDb" id="4113-PGSC0003DMT400091562"/>
<evidence type="ECO:0000256" key="1">
    <source>
        <dbReference type="SAM" id="SignalP"/>
    </source>
</evidence>
<dbReference type="Proteomes" id="UP000011115">
    <property type="component" value="Unassembled WGS sequence"/>
</dbReference>
<evidence type="ECO:0000313" key="4">
    <source>
        <dbReference type="Proteomes" id="UP000011115"/>
    </source>
</evidence>
<dbReference type="Pfam" id="PF02727">
    <property type="entry name" value="Cu_amine_oxidN2"/>
    <property type="match status" value="1"/>
</dbReference>